<gene>
    <name evidence="8" type="ORF">EC392_12705</name>
</gene>
<dbReference type="NCBIfam" id="NF047853">
    <property type="entry name" value="tRm6a37MtseTrmN"/>
    <property type="match status" value="1"/>
</dbReference>
<dbReference type="STRING" id="1172565.AU508_10810"/>
<organism evidence="8 9">
    <name type="scientific">Lonsdalea populi</name>
    <dbReference type="NCBI Taxonomy" id="1172565"/>
    <lineage>
        <taxon>Bacteria</taxon>
        <taxon>Pseudomonadati</taxon>
        <taxon>Pseudomonadota</taxon>
        <taxon>Gammaproteobacteria</taxon>
        <taxon>Enterobacterales</taxon>
        <taxon>Pectobacteriaceae</taxon>
        <taxon>Lonsdalea</taxon>
    </lineage>
</organism>
<accession>A0A3N0U8C5</accession>
<keyword evidence="3 6" id="KW-0808">Transferase</keyword>
<evidence type="ECO:0000256" key="6">
    <source>
        <dbReference type="HAMAP-Rule" id="MF_01872"/>
    </source>
</evidence>
<dbReference type="PANTHER" id="PTHR47739">
    <property type="entry name" value="TRNA1(VAL) (ADENINE(37)-N6)-METHYLTRANSFERASE"/>
    <property type="match status" value="1"/>
</dbReference>
<dbReference type="InterPro" id="IPR050210">
    <property type="entry name" value="tRNA_Adenine-N(6)_MTase"/>
</dbReference>
<dbReference type="Gene3D" id="3.40.50.150">
    <property type="entry name" value="Vaccinia Virus protein VP39"/>
    <property type="match status" value="1"/>
</dbReference>
<evidence type="ECO:0000313" key="8">
    <source>
        <dbReference type="EMBL" id="ROH78321.1"/>
    </source>
</evidence>
<comment type="function">
    <text evidence="6">Specifically methylates the adenine in position 37 of tRNA(1)(Val) (anticodon cmo5UAC).</text>
</comment>
<evidence type="ECO:0000256" key="2">
    <source>
        <dbReference type="ARBA" id="ARBA00022603"/>
    </source>
</evidence>
<dbReference type="EMBL" id="RJUJ01000012">
    <property type="protein sequence ID" value="ROH78321.1"/>
    <property type="molecule type" value="Genomic_DNA"/>
</dbReference>
<keyword evidence="5 6" id="KW-0819">tRNA processing</keyword>
<dbReference type="GO" id="GO:0016430">
    <property type="term" value="F:tRNA (adenine-N6)-methyltransferase activity"/>
    <property type="evidence" value="ECO:0007669"/>
    <property type="project" value="UniProtKB-UniRule"/>
</dbReference>
<evidence type="ECO:0000256" key="3">
    <source>
        <dbReference type="ARBA" id="ARBA00022679"/>
    </source>
</evidence>
<dbReference type="InterPro" id="IPR002052">
    <property type="entry name" value="DNA_methylase_N6_adenine_CS"/>
</dbReference>
<dbReference type="InterPro" id="IPR007848">
    <property type="entry name" value="Small_mtfrase_dom"/>
</dbReference>
<dbReference type="GO" id="GO:0005737">
    <property type="term" value="C:cytoplasm"/>
    <property type="evidence" value="ECO:0007669"/>
    <property type="project" value="UniProtKB-SubCell"/>
</dbReference>
<proteinExistence type="inferred from homology"/>
<dbReference type="InterPro" id="IPR022882">
    <property type="entry name" value="tRNA_adenine-N6_MeTrfase"/>
</dbReference>
<comment type="catalytic activity">
    <reaction evidence="6">
        <text>adenosine(37) in tRNA1(Val) + S-adenosyl-L-methionine = N(6)-methyladenosine(37) in tRNA1(Val) + S-adenosyl-L-homocysteine + H(+)</text>
        <dbReference type="Rhea" id="RHEA:43160"/>
        <dbReference type="Rhea" id="RHEA-COMP:10369"/>
        <dbReference type="Rhea" id="RHEA-COMP:10370"/>
        <dbReference type="ChEBI" id="CHEBI:15378"/>
        <dbReference type="ChEBI" id="CHEBI:57856"/>
        <dbReference type="ChEBI" id="CHEBI:59789"/>
        <dbReference type="ChEBI" id="CHEBI:74411"/>
        <dbReference type="ChEBI" id="CHEBI:74449"/>
        <dbReference type="EC" id="2.1.1.223"/>
    </reaction>
</comment>
<comment type="similarity">
    <text evidence="6">Belongs to the methyltransferase superfamily. tRNA (adenine-N(6)-)-methyltransferase family.</text>
</comment>
<keyword evidence="1 6" id="KW-0963">Cytoplasm</keyword>
<evidence type="ECO:0000256" key="4">
    <source>
        <dbReference type="ARBA" id="ARBA00022691"/>
    </source>
</evidence>
<dbReference type="CDD" id="cd02440">
    <property type="entry name" value="AdoMet_MTases"/>
    <property type="match status" value="1"/>
</dbReference>
<dbReference type="GO" id="GO:0008033">
    <property type="term" value="P:tRNA processing"/>
    <property type="evidence" value="ECO:0007669"/>
    <property type="project" value="UniProtKB-UniRule"/>
</dbReference>
<dbReference type="AlphaFoldDB" id="A0A3N0U8C5"/>
<dbReference type="GO" id="GO:0003676">
    <property type="term" value="F:nucleic acid binding"/>
    <property type="evidence" value="ECO:0007669"/>
    <property type="project" value="InterPro"/>
</dbReference>
<evidence type="ECO:0000256" key="5">
    <source>
        <dbReference type="ARBA" id="ARBA00022694"/>
    </source>
</evidence>
<dbReference type="GO" id="GO:0032259">
    <property type="term" value="P:methylation"/>
    <property type="evidence" value="ECO:0007669"/>
    <property type="project" value="UniProtKB-KW"/>
</dbReference>
<dbReference type="SUPFAM" id="SSF53335">
    <property type="entry name" value="S-adenosyl-L-methionine-dependent methyltransferases"/>
    <property type="match status" value="1"/>
</dbReference>
<dbReference type="PROSITE" id="PS00092">
    <property type="entry name" value="N6_MTASE"/>
    <property type="match status" value="1"/>
</dbReference>
<protein>
    <recommendedName>
        <fullName evidence="6">tRNA1(Val) (adenine(37)-N6)-methyltransferase</fullName>
        <ecNumber evidence="6">2.1.1.223</ecNumber>
    </recommendedName>
    <alternativeName>
        <fullName evidence="6">tRNA m6A37 methyltransferase</fullName>
    </alternativeName>
</protein>
<comment type="subcellular location">
    <subcellularLocation>
        <location evidence="6">Cytoplasm</location>
    </subcellularLocation>
</comment>
<dbReference type="Proteomes" id="UP000274511">
    <property type="component" value="Unassembled WGS sequence"/>
</dbReference>
<sequence>MLARFNRKRRKMTQPLSTPTVRSGGFTFKQFFVAHDRCAMKVGTDGILLGAWAPLPKEGRLLDIGCGSGVIALMLAQRTLGRLSVDGVELDVAAGQQAKENAAASPWRDQVTIYTADIADFAGQNRNQYALIVSNPPYFAPGVSCRSESRTQARYTTSLTHQELLRCAKAKLMTEGLFCVVLPYDVAEAFIPQAEKEGWCLSLRTDVREFASRPAHRTLLALSLMPGVAERSSLVIRDDDGHYSDAYRALTSNFYLSM</sequence>
<dbReference type="InterPro" id="IPR029063">
    <property type="entry name" value="SAM-dependent_MTases_sf"/>
</dbReference>
<reference evidence="8 9" key="1">
    <citation type="submission" date="2018-10" db="EMBL/GenBank/DDBJ databases">
        <title>New species genome.</title>
        <authorList>
            <person name="Li Y."/>
        </authorList>
    </citation>
    <scope>NUCLEOTIDE SEQUENCE [LARGE SCALE GENOMIC DNA]</scope>
    <source>
        <strain evidence="8 9">L6_4B</strain>
    </source>
</reference>
<dbReference type="EC" id="2.1.1.223" evidence="6"/>
<keyword evidence="2 6" id="KW-0489">Methyltransferase</keyword>
<keyword evidence="4 6" id="KW-0949">S-adenosyl-L-methionine</keyword>
<dbReference type="Pfam" id="PF05175">
    <property type="entry name" value="MTS"/>
    <property type="match status" value="1"/>
</dbReference>
<name>A0A3N0U8C5_9GAMM</name>
<dbReference type="PANTHER" id="PTHR47739:SF1">
    <property type="entry name" value="TRNA1(VAL) (ADENINE(37)-N6)-METHYLTRANSFERASE"/>
    <property type="match status" value="1"/>
</dbReference>
<evidence type="ECO:0000259" key="7">
    <source>
        <dbReference type="Pfam" id="PF05175"/>
    </source>
</evidence>
<feature type="domain" description="Methyltransferase small" evidence="7">
    <location>
        <begin position="57"/>
        <end position="181"/>
    </location>
</feature>
<evidence type="ECO:0000313" key="9">
    <source>
        <dbReference type="Proteomes" id="UP000274511"/>
    </source>
</evidence>
<dbReference type="HAMAP" id="MF_01872">
    <property type="entry name" value="tRNA_methyltr_YfiC"/>
    <property type="match status" value="1"/>
</dbReference>
<evidence type="ECO:0000256" key="1">
    <source>
        <dbReference type="ARBA" id="ARBA00022490"/>
    </source>
</evidence>
<comment type="caution">
    <text evidence="8">The sequence shown here is derived from an EMBL/GenBank/DDBJ whole genome shotgun (WGS) entry which is preliminary data.</text>
</comment>